<dbReference type="GO" id="GO:0010508">
    <property type="term" value="P:positive regulation of autophagy"/>
    <property type="evidence" value="ECO:0007669"/>
    <property type="project" value="TreeGrafter"/>
</dbReference>
<dbReference type="InterPro" id="IPR048941">
    <property type="entry name" value="ATG1-like_MIT2"/>
</dbReference>
<dbReference type="InterPro" id="IPR000719">
    <property type="entry name" value="Prot_kinase_dom"/>
</dbReference>
<dbReference type="PANTHER" id="PTHR24348:SF22">
    <property type="entry name" value="NON-SPECIFIC SERINE_THREONINE PROTEIN KINASE"/>
    <property type="match status" value="1"/>
</dbReference>
<keyword evidence="1" id="KW-0808">Transferase</keyword>
<evidence type="ECO:0000313" key="8">
    <source>
        <dbReference type="EMBL" id="CAD7590342.1"/>
    </source>
</evidence>
<dbReference type="SMART" id="SM00220">
    <property type="entry name" value="S_TKc"/>
    <property type="match status" value="1"/>
</dbReference>
<dbReference type="GO" id="GO:0005524">
    <property type="term" value="F:ATP binding"/>
    <property type="evidence" value="ECO:0007669"/>
    <property type="project" value="UniProtKB-KW"/>
</dbReference>
<feature type="region of interest" description="Disordered" evidence="5">
    <location>
        <begin position="449"/>
        <end position="512"/>
    </location>
</feature>
<dbReference type="Pfam" id="PF07714">
    <property type="entry name" value="PK_Tyr_Ser-Thr"/>
    <property type="match status" value="1"/>
</dbReference>
<dbReference type="GO" id="GO:0004674">
    <property type="term" value="F:protein serine/threonine kinase activity"/>
    <property type="evidence" value="ECO:0007669"/>
    <property type="project" value="InterPro"/>
</dbReference>
<reference evidence="8" key="1">
    <citation type="submission" date="2020-11" db="EMBL/GenBank/DDBJ databases">
        <authorList>
            <person name="Tran Van P."/>
        </authorList>
    </citation>
    <scope>NUCLEOTIDE SEQUENCE</scope>
</reference>
<evidence type="ECO:0000256" key="6">
    <source>
        <dbReference type="SAM" id="SignalP"/>
    </source>
</evidence>
<feature type="compositionally biased region" description="Low complexity" evidence="5">
    <location>
        <begin position="603"/>
        <end position="613"/>
    </location>
</feature>
<feature type="chain" id="PRO_5030555685" description="Protein kinase domain-containing protein" evidence="6">
    <location>
        <begin position="29"/>
        <end position="932"/>
    </location>
</feature>
<dbReference type="AlphaFoldDB" id="A0A7R9JVM6"/>
<dbReference type="InterPro" id="IPR001245">
    <property type="entry name" value="Ser-Thr/Tyr_kinase_cat_dom"/>
</dbReference>
<evidence type="ECO:0000256" key="5">
    <source>
        <dbReference type="SAM" id="MobiDB-lite"/>
    </source>
</evidence>
<dbReference type="InterPro" id="IPR011009">
    <property type="entry name" value="Kinase-like_dom_sf"/>
</dbReference>
<feature type="compositionally biased region" description="Pro residues" evidence="5">
    <location>
        <begin position="467"/>
        <end position="481"/>
    </location>
</feature>
<dbReference type="GO" id="GO:0042594">
    <property type="term" value="P:response to starvation"/>
    <property type="evidence" value="ECO:0007669"/>
    <property type="project" value="TreeGrafter"/>
</dbReference>
<dbReference type="PANTHER" id="PTHR24348">
    <property type="entry name" value="SERINE/THREONINE-PROTEIN KINASE UNC-51-RELATED"/>
    <property type="match status" value="1"/>
</dbReference>
<gene>
    <name evidence="8" type="ORF">TGEB3V08_LOCUS4151</name>
</gene>
<dbReference type="GO" id="GO:0000422">
    <property type="term" value="P:autophagy of mitochondrion"/>
    <property type="evidence" value="ECO:0007669"/>
    <property type="project" value="TreeGrafter"/>
</dbReference>
<keyword evidence="4" id="KW-0067">ATP-binding</keyword>
<dbReference type="EMBL" id="OE840412">
    <property type="protein sequence ID" value="CAD7590342.1"/>
    <property type="molecule type" value="Genomic_DNA"/>
</dbReference>
<dbReference type="Pfam" id="PF00069">
    <property type="entry name" value="Pkinase"/>
    <property type="match status" value="1"/>
</dbReference>
<evidence type="ECO:0000256" key="4">
    <source>
        <dbReference type="ARBA" id="ARBA00022840"/>
    </source>
</evidence>
<dbReference type="PROSITE" id="PS50011">
    <property type="entry name" value="PROTEIN_KINASE_DOM"/>
    <property type="match status" value="1"/>
</dbReference>
<dbReference type="FunFam" id="1.10.510.10:FF:000493">
    <property type="entry name" value="serine/threonine-protein kinase unc-51 isoform X2"/>
    <property type="match status" value="1"/>
</dbReference>
<dbReference type="PROSITE" id="PS00108">
    <property type="entry name" value="PROTEIN_KINASE_ST"/>
    <property type="match status" value="1"/>
</dbReference>
<evidence type="ECO:0000256" key="2">
    <source>
        <dbReference type="ARBA" id="ARBA00022741"/>
    </source>
</evidence>
<evidence type="ECO:0000259" key="7">
    <source>
        <dbReference type="PROSITE" id="PS50011"/>
    </source>
</evidence>
<keyword evidence="6" id="KW-0732">Signal</keyword>
<keyword evidence="3" id="KW-0418">Kinase</keyword>
<feature type="compositionally biased region" description="Polar residues" evidence="5">
    <location>
        <begin position="579"/>
        <end position="590"/>
    </location>
</feature>
<dbReference type="GO" id="GO:0005776">
    <property type="term" value="C:autophagosome"/>
    <property type="evidence" value="ECO:0007669"/>
    <property type="project" value="TreeGrafter"/>
</dbReference>
<sequence length="932" mass="101206">MAARSHGWLRGSGLELVAGLSVLGLLRARRGHCDVIVRGHGDEVFFEELTELHHDNVVALLDCKETSHNVYLVMEYCNGGDLADYLAGPFNCVYPELAISKATQPTIVNVLLRLTVRGQARQRRMFAKDAGKSGVRGSGARWLPMPMNSSGWIQGSLVTCSPSTITPSPSFLCLYVIVGVIPTTPLSEQLRLDKYCQEKRGVVGITPTITYKQRKEGEGVIVDGEHVTREPWIHPELFIGIGNHLAPEPRTPLFPASFANMRLKGTLSEGTIRLFLTQLVTLLISMSIAVLAGAMRALYAKGIVHRDLKPQNILLSHSGGKACPQPHEITLKIADFGFARFLQDGVMAATLCGSPMYMAPEVIMSLQYDAKADLWSLGTIVFQCLTGKAPFQAQTPQALKQFYEKNSNLAPKIPVGTSPELVDLLLGLLRRNAKDRMNFDTFFNHAFHQRRQEPAQSPLPSSSLPGELPPSPRTLFPPPATSPAQPRVESCSPDPGSPVRARGQGSFSSPEETDDFVLVPANIPSDHSSDSGQLDNRLKIGACIALASPPRPSFLPISEPIPVPTQRKAYENLGPSPSPTKSSVPRSQPINMKRVSNDSNRAPPDLSSLSPPSVQFMIGTPPSLGGRRRSASGSSCETPPPVTTWQVSPVSAGRLTPTGSPLRRSGDISPLLSGPLAMLQPPILGSPILGDNNNLRHSPIMPFTTRAMTLPDISEGGGAFQRLFSDAPNPPLDGPITFLAPELAAETLLEKEHNETLAKLNFVLALADCVVELSATRAAPLAALTDSLNSSQRQSDGSRRAEQLVLLVRALQLLSSVVGLLNSKFRQCLSDCKQLNTPGLLQKAGVDPNTTNITADKILYNHAIQMCQSAALDELFGNPEECFQRYQTAQILLHSLSQQVNHQQDRALLTKYKDAVEKRLFVLQQQGYIYST</sequence>
<evidence type="ECO:0000256" key="3">
    <source>
        <dbReference type="ARBA" id="ARBA00022777"/>
    </source>
</evidence>
<dbReference type="Gene3D" id="1.10.510.10">
    <property type="entry name" value="Transferase(Phosphotransferase) domain 1"/>
    <property type="match status" value="2"/>
</dbReference>
<dbReference type="GO" id="GO:0061709">
    <property type="term" value="P:reticulophagy"/>
    <property type="evidence" value="ECO:0007669"/>
    <property type="project" value="TreeGrafter"/>
</dbReference>
<feature type="domain" description="Protein kinase" evidence="7">
    <location>
        <begin position="1"/>
        <end position="448"/>
    </location>
</feature>
<dbReference type="GO" id="GO:0034045">
    <property type="term" value="C:phagophore assembly site membrane"/>
    <property type="evidence" value="ECO:0007669"/>
    <property type="project" value="TreeGrafter"/>
</dbReference>
<dbReference type="InterPro" id="IPR045269">
    <property type="entry name" value="Atg1-like"/>
</dbReference>
<evidence type="ECO:0000256" key="1">
    <source>
        <dbReference type="ARBA" id="ARBA00022679"/>
    </source>
</evidence>
<proteinExistence type="predicted"/>
<dbReference type="InterPro" id="IPR008271">
    <property type="entry name" value="Ser/Thr_kinase_AS"/>
</dbReference>
<accession>A0A7R9JVM6</accession>
<feature type="signal peptide" evidence="6">
    <location>
        <begin position="1"/>
        <end position="28"/>
    </location>
</feature>
<name>A0A7R9JVM6_TIMGE</name>
<feature type="region of interest" description="Disordered" evidence="5">
    <location>
        <begin position="567"/>
        <end position="665"/>
    </location>
</feature>
<dbReference type="GO" id="GO:0048675">
    <property type="term" value="P:axon extension"/>
    <property type="evidence" value="ECO:0007669"/>
    <property type="project" value="TreeGrafter"/>
</dbReference>
<keyword evidence="2" id="KW-0547">Nucleotide-binding</keyword>
<dbReference type="GO" id="GO:0034727">
    <property type="term" value="P:piecemeal microautophagy of the nucleus"/>
    <property type="evidence" value="ECO:0007669"/>
    <property type="project" value="TreeGrafter"/>
</dbReference>
<dbReference type="GO" id="GO:0005829">
    <property type="term" value="C:cytosol"/>
    <property type="evidence" value="ECO:0007669"/>
    <property type="project" value="TreeGrafter"/>
</dbReference>
<protein>
    <recommendedName>
        <fullName evidence="7">Protein kinase domain-containing protein</fullName>
    </recommendedName>
</protein>
<dbReference type="SUPFAM" id="SSF56112">
    <property type="entry name" value="Protein kinase-like (PK-like)"/>
    <property type="match status" value="1"/>
</dbReference>
<dbReference type="GO" id="GO:0000045">
    <property type="term" value="P:autophagosome assembly"/>
    <property type="evidence" value="ECO:0007669"/>
    <property type="project" value="TreeGrafter"/>
</dbReference>
<organism evidence="8">
    <name type="scientific">Timema genevievae</name>
    <name type="common">Walking stick</name>
    <dbReference type="NCBI Taxonomy" id="629358"/>
    <lineage>
        <taxon>Eukaryota</taxon>
        <taxon>Metazoa</taxon>
        <taxon>Ecdysozoa</taxon>
        <taxon>Arthropoda</taxon>
        <taxon>Hexapoda</taxon>
        <taxon>Insecta</taxon>
        <taxon>Pterygota</taxon>
        <taxon>Neoptera</taxon>
        <taxon>Polyneoptera</taxon>
        <taxon>Phasmatodea</taxon>
        <taxon>Timematodea</taxon>
        <taxon>Timematoidea</taxon>
        <taxon>Timematidae</taxon>
        <taxon>Timema</taxon>
    </lineage>
</organism>
<dbReference type="Pfam" id="PF21127">
    <property type="entry name" value="ATG1-like_MIT2"/>
    <property type="match status" value="1"/>
</dbReference>